<comment type="caution">
    <text evidence="1">The sequence shown here is derived from an EMBL/GenBank/DDBJ whole genome shotgun (WGS) entry which is preliminary data.</text>
</comment>
<sequence length="112" mass="11688">MNGIFRKTRRGAPWAGHDLEMKIGTKSLAVAVAVASAALAGVAAPAAHANGADAVIRDLEAEGYTVRINWLNGNKPVLLPRCTVVRVNNPSSDEPAEGDVVWADVACPNNTS</sequence>
<dbReference type="AlphaFoldDB" id="A0A8H2J9W8"/>
<proteinExistence type="predicted"/>
<reference evidence="1" key="1">
    <citation type="submission" date="2018-01" db="EMBL/GenBank/DDBJ databases">
        <title>Comparative genomics of Mycobacterium mucogenicum and Mycobacterium neoaurum clade members emphasizing tRNA and non-coding RNA.</title>
        <authorList>
            <person name="Behra P.R.K."/>
            <person name="Pettersson B.M.F."/>
            <person name="Das S."/>
            <person name="Dasgupta S."/>
            <person name="Kirsebom L.A."/>
        </authorList>
    </citation>
    <scope>NUCLEOTIDE SEQUENCE</scope>
    <source>
        <strain evidence="1">DSM 44124</strain>
    </source>
</reference>
<protein>
    <submittedName>
        <fullName evidence="1">Uncharacterized protein</fullName>
    </submittedName>
</protein>
<accession>A0A8H2J9W8</accession>
<dbReference type="EMBL" id="POTL01000001">
    <property type="protein sequence ID" value="TLH52004.1"/>
    <property type="molecule type" value="Genomic_DNA"/>
</dbReference>
<evidence type="ECO:0000313" key="1">
    <source>
        <dbReference type="EMBL" id="TLH52004.1"/>
    </source>
</evidence>
<gene>
    <name evidence="1" type="ORF">C1S78_06235</name>
</gene>
<organism evidence="1">
    <name type="scientific">Mycolicibacterium mucogenicum DSM 44124</name>
    <dbReference type="NCBI Taxonomy" id="1226753"/>
    <lineage>
        <taxon>Bacteria</taxon>
        <taxon>Bacillati</taxon>
        <taxon>Actinomycetota</taxon>
        <taxon>Actinomycetes</taxon>
        <taxon>Mycobacteriales</taxon>
        <taxon>Mycobacteriaceae</taxon>
        <taxon>Mycolicibacterium</taxon>
    </lineage>
</organism>
<name>A0A8H2J9W8_MYCMU</name>